<dbReference type="EMBL" id="CP097479">
    <property type="protein sequence ID" value="USS93992.1"/>
    <property type="molecule type" value="Genomic_DNA"/>
</dbReference>
<proteinExistence type="predicted"/>
<dbReference type="Proteomes" id="UP001057532">
    <property type="component" value="Plasmid punnamed"/>
</dbReference>
<keyword evidence="2" id="KW-0614">Plasmid</keyword>
<evidence type="ECO:0000256" key="1">
    <source>
        <dbReference type="SAM" id="Phobius"/>
    </source>
</evidence>
<sequence length="182" mass="21258">MSWEITLGDVVQSLASILGAVLGILGIWWQINKQSREDIKNQINFKKFDDYFSLASKVNKVMLKVPNRLETIVEDNNKFIYDPFYKLVKNLEYEVKNRFEFLNTSYGIENSCEIDSLLESLDDKLNEFSKLSDETKIKSIFKNGNNFTVEYDSDYIDELWNSRESLIKSIKHLSNFILNNGK</sequence>
<keyword evidence="1" id="KW-1133">Transmembrane helix</keyword>
<geneLocation type="plasmid" evidence="2 3">
    <name>punnamed</name>
</geneLocation>
<gene>
    <name evidence="2" type="ORF">M8332_07150</name>
</gene>
<organism evidence="2 3">
    <name type="scientific">Fructilactobacillus ixorae</name>
    <dbReference type="NCBI Taxonomy" id="1750535"/>
    <lineage>
        <taxon>Bacteria</taxon>
        <taxon>Bacillati</taxon>
        <taxon>Bacillota</taxon>
        <taxon>Bacilli</taxon>
        <taxon>Lactobacillales</taxon>
        <taxon>Lactobacillaceae</taxon>
        <taxon>Fructilactobacillus</taxon>
    </lineage>
</organism>
<keyword evidence="1" id="KW-0812">Transmembrane</keyword>
<evidence type="ECO:0000313" key="3">
    <source>
        <dbReference type="Proteomes" id="UP001057532"/>
    </source>
</evidence>
<dbReference type="RefSeq" id="WP_252780877.1">
    <property type="nucleotide sequence ID" value="NZ_CP097479.1"/>
</dbReference>
<evidence type="ECO:0000313" key="2">
    <source>
        <dbReference type="EMBL" id="USS93992.1"/>
    </source>
</evidence>
<keyword evidence="1" id="KW-0472">Membrane</keyword>
<accession>A0ABY5C6I2</accession>
<keyword evidence="3" id="KW-1185">Reference proteome</keyword>
<protein>
    <submittedName>
        <fullName evidence="2">Uncharacterized protein</fullName>
    </submittedName>
</protein>
<name>A0ABY5C6I2_9LACO</name>
<feature type="transmembrane region" description="Helical" evidence="1">
    <location>
        <begin position="12"/>
        <end position="31"/>
    </location>
</feature>
<reference evidence="2" key="1">
    <citation type="submission" date="2022-05" db="EMBL/GenBank/DDBJ databases">
        <authorList>
            <person name="Oliphant S.A."/>
            <person name="Watson-Haigh N.S."/>
            <person name="Sumby K.M."/>
            <person name="Gardner J.M."/>
            <person name="Jiranek V."/>
        </authorList>
    </citation>
    <scope>NUCLEOTIDE SEQUENCE</scope>
    <source>
        <strain evidence="2">Ru20-1</strain>
        <plasmid evidence="2">punnamed</plasmid>
    </source>
</reference>